<keyword evidence="8" id="KW-0456">Lyase</keyword>
<comment type="similarity">
    <text evidence="1">Belongs to the precorrin methyltransferase family.</text>
</comment>
<dbReference type="PANTHER" id="PTHR45790">
    <property type="entry name" value="SIROHEME SYNTHASE-RELATED"/>
    <property type="match status" value="1"/>
</dbReference>
<evidence type="ECO:0000313" key="14">
    <source>
        <dbReference type="EMBL" id="MCM2678920.1"/>
    </source>
</evidence>
<comment type="caution">
    <text evidence="14">The sequence shown here is derived from an EMBL/GenBank/DDBJ whole genome shotgun (WGS) entry which is preliminary data.</text>
</comment>
<accession>A0AA41W5B1</accession>
<dbReference type="GO" id="GO:0016829">
    <property type="term" value="F:lyase activity"/>
    <property type="evidence" value="ECO:0007669"/>
    <property type="project" value="UniProtKB-KW"/>
</dbReference>
<dbReference type="GO" id="GO:0004851">
    <property type="term" value="F:uroporphyrin-III C-methyltransferase activity"/>
    <property type="evidence" value="ECO:0007669"/>
    <property type="project" value="UniProtKB-EC"/>
</dbReference>
<keyword evidence="6" id="KW-0949">S-adenosyl-L-methionine</keyword>
<dbReference type="CDD" id="cd11642">
    <property type="entry name" value="SUMT"/>
    <property type="match status" value="1"/>
</dbReference>
<name>A0AA41W5B1_9GAMM</name>
<evidence type="ECO:0000256" key="9">
    <source>
        <dbReference type="ARBA" id="ARBA00023244"/>
    </source>
</evidence>
<evidence type="ECO:0000256" key="2">
    <source>
        <dbReference type="ARBA" id="ARBA00012162"/>
    </source>
</evidence>
<sequence length="253" mass="27142">MKGFVSLVGAGPGDPDLITVKALKAIQTADVIVYDRLSAPELLEHAKPDSQHIYVGKAKGCKQMSQKDINRLLVTLAQQPRRIVRLKGGDPFVFGRGGEEMMSLREASIEYEVIPGITAASGCAASCGIPLTHREVARAVTLLTAHGSDGKLPEQWHALVRHDHTLVIYMGLSKLATITQTLVQQGQSPDMPIAVISQGSTPQQQTVIGTLNNVAQRVSDAELPSPALIMIGESVLFAEHLEQVSSECTHQVA</sequence>
<dbReference type="AlphaFoldDB" id="A0AA41W5B1"/>
<comment type="pathway">
    <text evidence="12">Cofactor biosynthesis; adenosylcobalamin biosynthesis; precorrin-2 from uroporphyrinogen III: step 1/1.</text>
</comment>
<dbReference type="Proteomes" id="UP001165393">
    <property type="component" value="Unassembled WGS sequence"/>
</dbReference>
<dbReference type="InterPro" id="IPR006366">
    <property type="entry name" value="CobA/CysG_C"/>
</dbReference>
<reference evidence="14 15" key="1">
    <citation type="journal article" date="2013" name="Antonie Van Leeuwenhoek">
        <title>Echinimonas agarilytica gen. nov., sp. nov., a new gammaproteobacterium isolated from the sea urchin Strongylocentrotus intermedius.</title>
        <authorList>
            <person name="Nedashkovskaya O.I."/>
            <person name="Stenkova A.M."/>
            <person name="Zhukova N.V."/>
            <person name="Van Trappen S."/>
            <person name="Lee J.S."/>
            <person name="Kim S.B."/>
        </authorList>
    </citation>
    <scope>NUCLEOTIDE SEQUENCE [LARGE SCALE GENOMIC DNA]</scope>
    <source>
        <strain evidence="14 15">KMM 6351</strain>
    </source>
</reference>
<dbReference type="InterPro" id="IPR014776">
    <property type="entry name" value="4pyrrole_Mease_sub2"/>
</dbReference>
<gene>
    <name evidence="14" type="primary">cobA</name>
    <name evidence="14" type="ORF">NAF29_04425</name>
</gene>
<keyword evidence="5 14" id="KW-0808">Transferase</keyword>
<keyword evidence="4 14" id="KW-0489">Methyltransferase</keyword>
<dbReference type="PROSITE" id="PS00839">
    <property type="entry name" value="SUMT_1"/>
    <property type="match status" value="1"/>
</dbReference>
<keyword evidence="3" id="KW-0169">Cobalamin biosynthesis</keyword>
<dbReference type="FunFam" id="3.30.950.10:FF:000001">
    <property type="entry name" value="Siroheme synthase"/>
    <property type="match status" value="1"/>
</dbReference>
<dbReference type="SUPFAM" id="SSF53790">
    <property type="entry name" value="Tetrapyrrole methylase"/>
    <property type="match status" value="1"/>
</dbReference>
<evidence type="ECO:0000256" key="11">
    <source>
        <dbReference type="ARBA" id="ARBA00025705"/>
    </source>
</evidence>
<dbReference type="Pfam" id="PF00590">
    <property type="entry name" value="TP_methylase"/>
    <property type="match status" value="1"/>
</dbReference>
<dbReference type="NCBIfam" id="TIGR01469">
    <property type="entry name" value="cobA_cysG_Cterm"/>
    <property type="match status" value="1"/>
</dbReference>
<dbReference type="FunFam" id="3.40.1010.10:FF:000001">
    <property type="entry name" value="Siroheme synthase"/>
    <property type="match status" value="1"/>
</dbReference>
<dbReference type="NCBIfam" id="NF004790">
    <property type="entry name" value="PRK06136.1"/>
    <property type="match status" value="1"/>
</dbReference>
<keyword evidence="7" id="KW-0560">Oxidoreductase</keyword>
<dbReference type="InterPro" id="IPR050161">
    <property type="entry name" value="Siro_Cobalamin_biosynth"/>
</dbReference>
<evidence type="ECO:0000256" key="6">
    <source>
        <dbReference type="ARBA" id="ARBA00022691"/>
    </source>
</evidence>
<evidence type="ECO:0000256" key="4">
    <source>
        <dbReference type="ARBA" id="ARBA00022603"/>
    </source>
</evidence>
<keyword evidence="9" id="KW-0627">Porphyrin biosynthesis</keyword>
<evidence type="ECO:0000259" key="13">
    <source>
        <dbReference type="Pfam" id="PF00590"/>
    </source>
</evidence>
<evidence type="ECO:0000256" key="3">
    <source>
        <dbReference type="ARBA" id="ARBA00022573"/>
    </source>
</evidence>
<evidence type="ECO:0000256" key="1">
    <source>
        <dbReference type="ARBA" id="ARBA00005879"/>
    </source>
</evidence>
<keyword evidence="10" id="KW-0511">Multifunctional enzyme</keyword>
<dbReference type="GO" id="GO:0009236">
    <property type="term" value="P:cobalamin biosynthetic process"/>
    <property type="evidence" value="ECO:0007669"/>
    <property type="project" value="UniProtKB-KW"/>
</dbReference>
<evidence type="ECO:0000256" key="10">
    <source>
        <dbReference type="ARBA" id="ARBA00023268"/>
    </source>
</evidence>
<evidence type="ECO:0000256" key="12">
    <source>
        <dbReference type="ARBA" id="ARBA00060548"/>
    </source>
</evidence>
<dbReference type="GO" id="GO:0019354">
    <property type="term" value="P:siroheme biosynthetic process"/>
    <property type="evidence" value="ECO:0007669"/>
    <property type="project" value="InterPro"/>
</dbReference>
<dbReference type="Gene3D" id="3.40.1010.10">
    <property type="entry name" value="Cobalt-precorrin-4 Transmethylase, Domain 1"/>
    <property type="match status" value="1"/>
</dbReference>
<dbReference type="Gene3D" id="3.30.950.10">
    <property type="entry name" value="Methyltransferase, Cobalt-precorrin-4 Transmethylase, Domain 2"/>
    <property type="match status" value="1"/>
</dbReference>
<dbReference type="RefSeq" id="WP_251260291.1">
    <property type="nucleotide sequence ID" value="NZ_JAMQGP010000002.1"/>
</dbReference>
<keyword evidence="15" id="KW-1185">Reference proteome</keyword>
<evidence type="ECO:0000256" key="7">
    <source>
        <dbReference type="ARBA" id="ARBA00023002"/>
    </source>
</evidence>
<dbReference type="InterPro" id="IPR000878">
    <property type="entry name" value="4pyrrol_Mease"/>
</dbReference>
<feature type="domain" description="Tetrapyrrole methylase" evidence="13">
    <location>
        <begin position="5"/>
        <end position="214"/>
    </location>
</feature>
<proteinExistence type="inferred from homology"/>
<dbReference type="InterPro" id="IPR014777">
    <property type="entry name" value="4pyrrole_Mease_sub1"/>
</dbReference>
<dbReference type="GO" id="GO:0016491">
    <property type="term" value="F:oxidoreductase activity"/>
    <property type="evidence" value="ECO:0007669"/>
    <property type="project" value="UniProtKB-KW"/>
</dbReference>
<dbReference type="PANTHER" id="PTHR45790:SF3">
    <property type="entry name" value="S-ADENOSYL-L-METHIONINE-DEPENDENT UROPORPHYRINOGEN III METHYLTRANSFERASE, CHLOROPLASTIC"/>
    <property type="match status" value="1"/>
</dbReference>
<evidence type="ECO:0000313" key="15">
    <source>
        <dbReference type="Proteomes" id="UP001165393"/>
    </source>
</evidence>
<dbReference type="GO" id="GO:0032259">
    <property type="term" value="P:methylation"/>
    <property type="evidence" value="ECO:0007669"/>
    <property type="project" value="UniProtKB-KW"/>
</dbReference>
<dbReference type="InterPro" id="IPR003043">
    <property type="entry name" value="Uropor_MeTrfase_CS"/>
</dbReference>
<evidence type="ECO:0000256" key="8">
    <source>
        <dbReference type="ARBA" id="ARBA00023239"/>
    </source>
</evidence>
<organism evidence="14 15">
    <name type="scientific">Echinimonas agarilytica</name>
    <dbReference type="NCBI Taxonomy" id="1215918"/>
    <lineage>
        <taxon>Bacteria</taxon>
        <taxon>Pseudomonadati</taxon>
        <taxon>Pseudomonadota</taxon>
        <taxon>Gammaproteobacteria</taxon>
        <taxon>Alteromonadales</taxon>
        <taxon>Echinimonadaceae</taxon>
        <taxon>Echinimonas</taxon>
    </lineage>
</organism>
<comment type="pathway">
    <text evidence="11">Porphyrin-containing compound metabolism; siroheme biosynthesis; precorrin-2 from uroporphyrinogen III: step 1/1.</text>
</comment>
<dbReference type="InterPro" id="IPR035996">
    <property type="entry name" value="4pyrrol_Methylase_sf"/>
</dbReference>
<dbReference type="EC" id="2.1.1.107" evidence="2"/>
<evidence type="ECO:0000256" key="5">
    <source>
        <dbReference type="ARBA" id="ARBA00022679"/>
    </source>
</evidence>
<protein>
    <recommendedName>
        <fullName evidence="2">uroporphyrinogen-III C-methyltransferase</fullName>
        <ecNumber evidence="2">2.1.1.107</ecNumber>
    </recommendedName>
</protein>
<dbReference type="EMBL" id="JAMQGP010000002">
    <property type="protein sequence ID" value="MCM2678920.1"/>
    <property type="molecule type" value="Genomic_DNA"/>
</dbReference>